<evidence type="ECO:0000256" key="1">
    <source>
        <dbReference type="SAM" id="MobiDB-lite"/>
    </source>
</evidence>
<name>A0AA97BMU5_9CYAN</name>
<dbReference type="AlphaFoldDB" id="A0AA97BMU5"/>
<dbReference type="RefSeq" id="WP_316787926.1">
    <property type="nucleotide sequence ID" value="NZ_CP053540.1"/>
</dbReference>
<proteinExistence type="predicted"/>
<evidence type="ECO:0000313" key="2">
    <source>
        <dbReference type="EMBL" id="WOB44727.1"/>
    </source>
</evidence>
<protein>
    <submittedName>
        <fullName evidence="2">Uncharacterized protein</fullName>
    </submittedName>
</protein>
<accession>A0AA97BMU5</accession>
<dbReference type="EMBL" id="CP053540">
    <property type="protein sequence ID" value="WOB44727.1"/>
    <property type="molecule type" value="Genomic_DNA"/>
</dbReference>
<gene>
    <name evidence="2" type="ORF">HNI00_17395</name>
</gene>
<dbReference type="KEGG" id="tog:HNI00_17395"/>
<reference evidence="2" key="1">
    <citation type="submission" date="2020-05" db="EMBL/GenBank/DDBJ databases">
        <authorList>
            <person name="Zhu T."/>
            <person name="Keshari N."/>
            <person name="Lu X."/>
        </authorList>
    </citation>
    <scope>NUCLEOTIDE SEQUENCE</scope>
    <source>
        <strain evidence="2">NK1-22</strain>
    </source>
</reference>
<feature type="region of interest" description="Disordered" evidence="1">
    <location>
        <begin position="111"/>
        <end position="139"/>
    </location>
</feature>
<organism evidence="2">
    <name type="scientific">Thermoleptolyngbya oregonensis NK1-22</name>
    <dbReference type="NCBI Taxonomy" id="2547457"/>
    <lineage>
        <taxon>Bacteria</taxon>
        <taxon>Bacillati</taxon>
        <taxon>Cyanobacteriota</taxon>
        <taxon>Cyanophyceae</taxon>
        <taxon>Oculatellales</taxon>
        <taxon>Oculatellaceae</taxon>
        <taxon>Thermoleptolyngbya</taxon>
    </lineage>
</organism>
<feature type="compositionally biased region" description="Basic and acidic residues" evidence="1">
    <location>
        <begin position="112"/>
        <end position="122"/>
    </location>
</feature>
<sequence length="139" mass="15847">MNINPCGTTCGTLSQVRSDCLDAQTEELSRQLCTLLRMESARSGRPWVPFSHLAELYHQHYGRALVQQFQRAGYPDSGLFWRSHRQVFSTYATPVPENPYVAEFAAVNPVQDFRRGSQGDRPHARRRRRPSAQAGRKLS</sequence>